<dbReference type="Proteomes" id="UP000441772">
    <property type="component" value="Unassembled WGS sequence"/>
</dbReference>
<keyword evidence="2" id="KW-0472">Membrane</keyword>
<keyword evidence="2" id="KW-1133">Transmembrane helix</keyword>
<feature type="region of interest" description="Disordered" evidence="1">
    <location>
        <begin position="1"/>
        <end position="23"/>
    </location>
</feature>
<evidence type="ECO:0000313" key="4">
    <source>
        <dbReference type="Proteomes" id="UP000441772"/>
    </source>
</evidence>
<feature type="transmembrane region" description="Helical" evidence="2">
    <location>
        <begin position="495"/>
        <end position="517"/>
    </location>
</feature>
<feature type="transmembrane region" description="Helical" evidence="2">
    <location>
        <begin position="557"/>
        <end position="579"/>
    </location>
</feature>
<dbReference type="AlphaFoldDB" id="A0A6I1GMF1"/>
<evidence type="ECO:0000313" key="3">
    <source>
        <dbReference type="EMBL" id="KAB7790507.1"/>
    </source>
</evidence>
<feature type="transmembrane region" description="Helical" evidence="2">
    <location>
        <begin position="453"/>
        <end position="483"/>
    </location>
</feature>
<keyword evidence="2" id="KW-0812">Transmembrane</keyword>
<evidence type="ECO:0000256" key="2">
    <source>
        <dbReference type="SAM" id="Phobius"/>
    </source>
</evidence>
<name>A0A6I1GMF1_9BIFI</name>
<proteinExistence type="predicted"/>
<reference evidence="3 4" key="1">
    <citation type="submission" date="2019-09" db="EMBL/GenBank/DDBJ databases">
        <title>Characterization of the phylogenetic diversity of two novel species belonging to the genus Bifidobacterium: Bifidobacterium cebidarum sp. nov. and Bifidobacterium leontopitheci sp. nov.</title>
        <authorList>
            <person name="Lugli G.A."/>
            <person name="Duranti S."/>
            <person name="Milani C."/>
            <person name="Turroni F."/>
            <person name="Ventura M."/>
        </authorList>
    </citation>
    <scope>NUCLEOTIDE SEQUENCE [LARGE SCALE GENOMIC DNA]</scope>
    <source>
        <strain evidence="3 4">LMG 31471</strain>
    </source>
</reference>
<dbReference type="InterPro" id="IPR029058">
    <property type="entry name" value="AB_hydrolase_fold"/>
</dbReference>
<keyword evidence="4" id="KW-1185">Reference proteome</keyword>
<organism evidence="3 4">
    <name type="scientific">Bifidobacterium leontopitheci</name>
    <dbReference type="NCBI Taxonomy" id="2650774"/>
    <lineage>
        <taxon>Bacteria</taxon>
        <taxon>Bacillati</taxon>
        <taxon>Actinomycetota</taxon>
        <taxon>Actinomycetes</taxon>
        <taxon>Bifidobacteriales</taxon>
        <taxon>Bifidobacteriaceae</taxon>
        <taxon>Bifidobacterium</taxon>
    </lineage>
</organism>
<feature type="transmembrane region" description="Helical" evidence="2">
    <location>
        <begin position="406"/>
        <end position="432"/>
    </location>
</feature>
<gene>
    <name evidence="3" type="ORF">F7D09_1003</name>
</gene>
<sequence length="581" mass="63307">MSNRERSEQQRNGSGRSADVPEPVDHAAAPAAWSRWHRLRLNIPIFIMMLGVLVFVSNATAVPWNNEPTGQTISTLTADTSVTFANPDHVSLPENGTYQVKETSTWFNAKRPSTGEVQRTNMIVREPIGAGKGLPAVVFMHGAGYGTAKNSFGDVAEAMASAGFVTAVIDKPAWSTNDVTRDYPGSAAVYDQVIDMLRGRNDVDAGKVGIYATSESTWVSAYLLRMDRKVAFQILLSPMVFSPREAVGFLAAQDFALAGAHEGYQSIVRRAFNADSAMFGVTNPDIRTLEPQTYSIPTLVAYGSKDVMTAQVEGTEAMLAMAHRAGNWDMTIRSYPVANHVLRLGDESTAGTGFADRYVSDVIDWAVGQTRGLKQTSERVAGIRLYQSITVPKDLHANRGLTVYGVLVHVFMLVMLLLALIVALVAFALRIHAAVRRRKGPLLGFSHGFGNQLLTLTITTMATLALFAAGLGQVVMAVVKIAWGGAPDDEPGLMVWSWPVIQVVCTLVVWAWSRVVARLIEVAMNRGVLQFPPRRGSIRAVVSGREPVLASTRLGRVLFWVTSIAMFSVLLVFAFWGLFIY</sequence>
<comment type="caution">
    <text evidence="3">The sequence shown here is derived from an EMBL/GenBank/DDBJ whole genome shotgun (WGS) entry which is preliminary data.</text>
</comment>
<dbReference type="EMBL" id="WBVT01000011">
    <property type="protein sequence ID" value="KAB7790507.1"/>
    <property type="molecule type" value="Genomic_DNA"/>
</dbReference>
<dbReference type="Gene3D" id="3.40.50.1820">
    <property type="entry name" value="alpha/beta hydrolase"/>
    <property type="match status" value="1"/>
</dbReference>
<protein>
    <submittedName>
        <fullName evidence="3">Esterase</fullName>
    </submittedName>
</protein>
<accession>A0A6I1GMF1</accession>
<dbReference type="SUPFAM" id="SSF53474">
    <property type="entry name" value="alpha/beta-Hydrolases"/>
    <property type="match status" value="1"/>
</dbReference>
<evidence type="ECO:0000256" key="1">
    <source>
        <dbReference type="SAM" id="MobiDB-lite"/>
    </source>
</evidence>
<feature type="transmembrane region" description="Helical" evidence="2">
    <location>
        <begin position="43"/>
        <end position="64"/>
    </location>
</feature>